<dbReference type="EMBL" id="CP061799">
    <property type="protein sequence ID" value="QTA82627.1"/>
    <property type="molecule type" value="Genomic_DNA"/>
</dbReference>
<feature type="domain" description="Pyruvate phosphate dikinase AMP/ATP-binding" evidence="1">
    <location>
        <begin position="440"/>
        <end position="822"/>
    </location>
</feature>
<dbReference type="SUPFAM" id="SSF56059">
    <property type="entry name" value="Glutathione synthetase ATP-binding domain-like"/>
    <property type="match status" value="1"/>
</dbReference>
<name>A0A975BC00_9BACT</name>
<dbReference type="Pfam" id="PF01326">
    <property type="entry name" value="PPDK_N"/>
    <property type="match status" value="1"/>
</dbReference>
<evidence type="ECO:0000313" key="2">
    <source>
        <dbReference type="EMBL" id="QTA82627.1"/>
    </source>
</evidence>
<organism evidence="2 3">
    <name type="scientific">Desulfonema limicola</name>
    <dbReference type="NCBI Taxonomy" id="45656"/>
    <lineage>
        <taxon>Bacteria</taxon>
        <taxon>Pseudomonadati</taxon>
        <taxon>Thermodesulfobacteriota</taxon>
        <taxon>Desulfobacteria</taxon>
        <taxon>Desulfobacterales</taxon>
        <taxon>Desulfococcaceae</taxon>
        <taxon>Desulfonema</taxon>
    </lineage>
</organism>
<dbReference type="GO" id="GO:0016301">
    <property type="term" value="F:kinase activity"/>
    <property type="evidence" value="ECO:0007669"/>
    <property type="project" value="InterPro"/>
</dbReference>
<dbReference type="RefSeq" id="WP_246514783.1">
    <property type="nucleotide sequence ID" value="NZ_CP061799.1"/>
</dbReference>
<sequence>MNSKSHNMVNHFAPGAFETRVKVFHELMACKIKEILLISTPYDAFIMEEDGSLTSKIIHEYQGLNLSSPPRITKAFSAKEALEIFMQKKFDLVITMPGLEDMETYPLVMEIKSIKPELPVILLAHSPQDIDQDISNTCKIIDNEFIWTGNSDLLLALIKHVEDSLNVEADTKNGMVRVLILVEDSPFYRSFFLPLIYRAVVKQIRSVLEESLTQEHQLLKMRARPKILVAENFEKALYFFERFRPYVFGIMSDTRFPKDCKITADAGVLLLSHIKKEIPHLPLLLMSSEPENKHRAEDIQAVFIDKNAHDLYARIENFFLNYLGFGDFVFRLPDKTEIGRASNLRSLEKILLQIPDEPVEYNARRHRFSNWLMARSELALASEFAKVEVSDFDSIEKVKHYIVSTIHCLRKCRQKGVVVQFDSKEFDPDISDFVKIGKGSLGGKARGLAFMSSLLHQVTDIAEKYPEINILVPQTLVIATDGFESFISLNNLHYLLSLPACAETDREIQARFLKAEIPGQLYNDLKLFLEKVRTPLSVRSSSLMEDAHFQSYSGLYKTYMIPNNHPDISVRLHHLATAVKLVYASTYFEKPRNFAKNISFQFQEDSMAVIIQQLAGRQYGDFFYPSISGKAQSWNFYPFSYMKPEDGIARIALGFGEILEQGEIALRFSPSYPHLLPQFSSVEDILAYSQRFFYALRIDNYPESLDIRESGNLEKRDVHDAEDEFSVKSLCSTYIPEENRIRDTAYVQGLKILTFAPVLKYNILPLPELLKDILELGHKGMGSPVEIEFSVNLGQDKQEKPSFFLLQLRPMSAGKLNQDVQISRHEIKNALCFSNHALGHGSNQDIKDIVFVKPDDFDPKETMAIANEIGQINEGLIKKNRPYLLIGPGRWGSSDRWLGIPVQWTDISGVNAIIEVKDPRLPAEPSQGSHFFQKITGLGIHYITLDQNSSDYLDWSKLYSMPKIKETRFLCHVRHEKPLILKNDGRISCCVILTA</sequence>
<gene>
    <name evidence="2" type="ORF">dnl_50060</name>
</gene>
<accession>A0A975BC00</accession>
<dbReference type="Gene3D" id="3.30.1490.20">
    <property type="entry name" value="ATP-grasp fold, A domain"/>
    <property type="match status" value="1"/>
</dbReference>
<dbReference type="InterPro" id="IPR002192">
    <property type="entry name" value="PPDK_AMP/ATP-bd"/>
</dbReference>
<dbReference type="InterPro" id="IPR013815">
    <property type="entry name" value="ATP_grasp_subdomain_1"/>
</dbReference>
<keyword evidence="3" id="KW-1185">Reference proteome</keyword>
<dbReference type="KEGG" id="dli:dnl_50060"/>
<reference evidence="2" key="1">
    <citation type="journal article" date="2021" name="Microb. Physiol.">
        <title>Proteogenomic Insights into the Physiology of Marine, Sulfate-Reducing, Filamentous Desulfonema limicola and Desulfonema magnum.</title>
        <authorList>
            <person name="Schnaars V."/>
            <person name="Wohlbrand L."/>
            <person name="Scheve S."/>
            <person name="Hinrichs C."/>
            <person name="Reinhardt R."/>
            <person name="Rabus R."/>
        </authorList>
    </citation>
    <scope>NUCLEOTIDE SEQUENCE</scope>
    <source>
        <strain evidence="2">5ac10</strain>
    </source>
</reference>
<proteinExistence type="predicted"/>
<protein>
    <submittedName>
        <fullName evidence="2">PEP/pyruvate binding domain-containing protein</fullName>
    </submittedName>
</protein>
<dbReference type="AlphaFoldDB" id="A0A975BC00"/>
<dbReference type="Proteomes" id="UP000663720">
    <property type="component" value="Chromosome"/>
</dbReference>
<dbReference type="Gene3D" id="3.40.50.2300">
    <property type="match status" value="1"/>
</dbReference>
<evidence type="ECO:0000313" key="3">
    <source>
        <dbReference type="Proteomes" id="UP000663720"/>
    </source>
</evidence>
<dbReference type="SUPFAM" id="SSF52172">
    <property type="entry name" value="CheY-like"/>
    <property type="match status" value="1"/>
</dbReference>
<dbReference type="GO" id="GO:0005524">
    <property type="term" value="F:ATP binding"/>
    <property type="evidence" value="ECO:0007669"/>
    <property type="project" value="InterPro"/>
</dbReference>
<dbReference type="InterPro" id="IPR011006">
    <property type="entry name" value="CheY-like_superfamily"/>
</dbReference>
<evidence type="ECO:0000259" key="1">
    <source>
        <dbReference type="Pfam" id="PF01326"/>
    </source>
</evidence>